<feature type="domain" description="CS" evidence="3">
    <location>
        <begin position="129"/>
        <end position="242"/>
    </location>
</feature>
<feature type="compositionally biased region" description="Low complexity" evidence="2">
    <location>
        <begin position="1"/>
        <end position="18"/>
    </location>
</feature>
<dbReference type="SUPFAM" id="SSF49764">
    <property type="entry name" value="HSP20-like chaperones"/>
    <property type="match status" value="1"/>
</dbReference>
<dbReference type="FunFam" id="2.60.40.790:FF:000050">
    <property type="entry name" value="Probable inactive shikimate kinase like 2, chloroplastic"/>
    <property type="match status" value="1"/>
</dbReference>
<dbReference type="AlphaFoldDB" id="A0A8K0IEQ7"/>
<evidence type="ECO:0000313" key="4">
    <source>
        <dbReference type="EMBL" id="KAG1354219.1"/>
    </source>
</evidence>
<organism evidence="4 5">
    <name type="scientific">Cocos nucifera</name>
    <name type="common">Coconut palm</name>
    <dbReference type="NCBI Taxonomy" id="13894"/>
    <lineage>
        <taxon>Eukaryota</taxon>
        <taxon>Viridiplantae</taxon>
        <taxon>Streptophyta</taxon>
        <taxon>Embryophyta</taxon>
        <taxon>Tracheophyta</taxon>
        <taxon>Spermatophyta</taxon>
        <taxon>Magnoliopsida</taxon>
        <taxon>Liliopsida</taxon>
        <taxon>Arecaceae</taxon>
        <taxon>Arecoideae</taxon>
        <taxon>Cocoseae</taxon>
        <taxon>Attaleinae</taxon>
        <taxon>Cocos</taxon>
    </lineage>
</organism>
<dbReference type="InterPro" id="IPR008978">
    <property type="entry name" value="HSP20-like_chaperone"/>
</dbReference>
<dbReference type="InterPro" id="IPR007052">
    <property type="entry name" value="CS_dom"/>
</dbReference>
<dbReference type="OrthoDB" id="515366at2759"/>
<feature type="region of interest" description="Disordered" evidence="2">
    <location>
        <begin position="1"/>
        <end position="20"/>
    </location>
</feature>
<evidence type="ECO:0000256" key="2">
    <source>
        <dbReference type="SAM" id="MobiDB-lite"/>
    </source>
</evidence>
<sequence>MDSASSSIKSSASPSIPKADTGGFDISLANPSVASNTNTSSHLPHQYHFHLHHHQKFLHDGCHQDLGSIRPIRGIPVYYNPPSFSFLQNQLNQQHLCDSSSTASSIPYAVQGMPRSPRFLPRFPAKRGMRAPRMRWTTTLHARFVHAFLDSVSEVELRLDIGALDIQSSSDIFVDVDETSLLIRVKASGSLINLLETNRLFDKIKPSETVWYIDEDQLVVNLKKYDTELKWPDIKESWDSLTSGILQLVKGTSIYIIGDSTEINQEVAKELAMGIGYTPLYTSELLERYAKKSIDSWVVSEGADSITEAEGAVLDGLSSHVRAVVATLGGLHGAARRPDKWRHLYAGFTVWLSKSEAPDEASAKEEARRHIQDGSLAYTNAEVVVKLGGLDLKHSRDVAQGCLTALKQLILSDKQLTGNMKLLEKTFMLSPALW</sequence>
<dbReference type="Proteomes" id="UP000797356">
    <property type="component" value="Chromosome 7"/>
</dbReference>
<accession>A0A8K0IEQ7</accession>
<reference evidence="4" key="2">
    <citation type="submission" date="2019-07" db="EMBL/GenBank/DDBJ databases">
        <authorList>
            <person name="Yang Y."/>
            <person name="Bocs S."/>
            <person name="Baudouin L."/>
        </authorList>
    </citation>
    <scope>NUCLEOTIDE SEQUENCE</scope>
    <source>
        <tissue evidence="4">Spear leaf of Hainan Tall coconut</tissue>
    </source>
</reference>
<comment type="similarity">
    <text evidence="1">Belongs to the shikimate kinase family.</text>
</comment>
<keyword evidence="4" id="KW-0418">Kinase</keyword>
<dbReference type="GO" id="GO:0005829">
    <property type="term" value="C:cytosol"/>
    <property type="evidence" value="ECO:0007669"/>
    <property type="project" value="TreeGrafter"/>
</dbReference>
<dbReference type="InterPro" id="IPR027417">
    <property type="entry name" value="P-loop_NTPase"/>
</dbReference>
<dbReference type="EMBL" id="CM017878">
    <property type="protein sequence ID" value="KAG1354219.1"/>
    <property type="molecule type" value="Genomic_DNA"/>
</dbReference>
<dbReference type="Pfam" id="PF04969">
    <property type="entry name" value="CS"/>
    <property type="match status" value="1"/>
</dbReference>
<keyword evidence="5" id="KW-1185">Reference proteome</keyword>
<dbReference type="PROSITE" id="PS51203">
    <property type="entry name" value="CS"/>
    <property type="match status" value="1"/>
</dbReference>
<dbReference type="GO" id="GO:0016301">
    <property type="term" value="F:kinase activity"/>
    <property type="evidence" value="ECO:0007669"/>
    <property type="project" value="UniProtKB-KW"/>
</dbReference>
<proteinExistence type="inferred from homology"/>
<protein>
    <submittedName>
        <fullName evidence="4">Putative inactive shikimate kinase like 2, chloroplastic</fullName>
    </submittedName>
</protein>
<dbReference type="Gene3D" id="2.60.40.790">
    <property type="match status" value="1"/>
</dbReference>
<comment type="caution">
    <text evidence="4">The sequence shown here is derived from an EMBL/GenBank/DDBJ whole genome shotgun (WGS) entry which is preliminary data.</text>
</comment>
<keyword evidence="4" id="KW-0808">Transferase</keyword>
<dbReference type="PANTHER" id="PTHR21087:SF23">
    <property type="entry name" value="INACTIVE SHIKIMATE KINASE LIKE 2, CHLOROPLASTIC-RELATED"/>
    <property type="match status" value="1"/>
</dbReference>
<dbReference type="PANTHER" id="PTHR21087">
    <property type="entry name" value="SHIKIMATE KINASE"/>
    <property type="match status" value="1"/>
</dbReference>
<evidence type="ECO:0000313" key="5">
    <source>
        <dbReference type="Proteomes" id="UP000797356"/>
    </source>
</evidence>
<evidence type="ECO:0000256" key="1">
    <source>
        <dbReference type="ARBA" id="ARBA00006997"/>
    </source>
</evidence>
<dbReference type="Gene3D" id="3.40.50.300">
    <property type="entry name" value="P-loop containing nucleotide triphosphate hydrolases"/>
    <property type="match status" value="1"/>
</dbReference>
<gene>
    <name evidence="4" type="ORF">COCNU_07G003310</name>
</gene>
<evidence type="ECO:0000259" key="3">
    <source>
        <dbReference type="PROSITE" id="PS51203"/>
    </source>
</evidence>
<reference evidence="4" key="1">
    <citation type="journal article" date="2017" name="Gigascience">
        <title>The genome draft of coconut (Cocos nucifera).</title>
        <authorList>
            <person name="Xiao Y."/>
            <person name="Xu P."/>
            <person name="Fan H."/>
            <person name="Baudouin L."/>
            <person name="Xia W."/>
            <person name="Bocs S."/>
            <person name="Xu J."/>
            <person name="Li Q."/>
            <person name="Guo A."/>
            <person name="Zhou L."/>
            <person name="Li J."/>
            <person name="Wu Y."/>
            <person name="Ma Z."/>
            <person name="Armero A."/>
            <person name="Issali A.E."/>
            <person name="Liu N."/>
            <person name="Peng M."/>
            <person name="Yang Y."/>
        </authorList>
    </citation>
    <scope>NUCLEOTIDE SEQUENCE</scope>
    <source>
        <tissue evidence="4">Spear leaf of Hainan Tall coconut</tissue>
    </source>
</reference>
<name>A0A8K0IEQ7_COCNU</name>